<dbReference type="FunFam" id="4.10.110.10:FF:000001">
    <property type="entry name" value="Trefoil factor 3"/>
    <property type="match status" value="1"/>
</dbReference>
<sequence>MSSEPARDMEARVLWLLVAVLACGFSRLAGEYVGLCEYASDCLHPAAGRGPVGCKLAKRSQNDPALFRTAANQCAVPAEDRVDCGYPEITSEQCNNRGCCFDSSIPRVPWCFTPLRET</sequence>
<dbReference type="InterPro" id="IPR000519">
    <property type="entry name" value="P_trefoil_dom"/>
</dbReference>
<protein>
    <recommendedName>
        <fullName evidence="10">Trefoil factor 3</fullName>
    </recommendedName>
    <alternativeName>
        <fullName evidence="11">Intestinal trefoil factor</fullName>
    </alternativeName>
</protein>
<evidence type="ECO:0000256" key="6">
    <source>
        <dbReference type="ARBA" id="ARBA00022729"/>
    </source>
</evidence>
<dbReference type="PANTHER" id="PTHR13826:SF16">
    <property type="entry name" value="TREFOIL FACTOR 3"/>
    <property type="match status" value="1"/>
</dbReference>
<accession>A0A7J7FII8</accession>
<keyword evidence="5" id="KW-0272">Extracellular matrix</keyword>
<dbReference type="SUPFAM" id="SSF57492">
    <property type="entry name" value="Trefoil"/>
    <property type="match status" value="1"/>
</dbReference>
<dbReference type="Proteomes" id="UP000551758">
    <property type="component" value="Unassembled WGS sequence"/>
</dbReference>
<dbReference type="PROSITE" id="PS51448">
    <property type="entry name" value="P_TREFOIL_2"/>
    <property type="match status" value="1"/>
</dbReference>
<dbReference type="InterPro" id="IPR044913">
    <property type="entry name" value="P_trefoil_dom_sf"/>
</dbReference>
<dbReference type="Pfam" id="PF00088">
    <property type="entry name" value="Trefoil"/>
    <property type="match status" value="1"/>
</dbReference>
<evidence type="ECO:0000256" key="12">
    <source>
        <dbReference type="PROSITE-ProRule" id="PRU00779"/>
    </source>
</evidence>
<keyword evidence="3" id="KW-0963">Cytoplasm</keyword>
<feature type="disulfide bond" evidence="12">
    <location>
        <begin position="74"/>
        <end position="100"/>
    </location>
</feature>
<feature type="chain" id="PRO_5029506227" description="Trefoil factor 3" evidence="13">
    <location>
        <begin position="31"/>
        <end position="118"/>
    </location>
</feature>
<dbReference type="InterPro" id="IPR017957">
    <property type="entry name" value="P_trefoil_CS"/>
</dbReference>
<evidence type="ECO:0000256" key="5">
    <source>
        <dbReference type="ARBA" id="ARBA00022530"/>
    </source>
</evidence>
<comment type="function">
    <text evidence="9">Involved in the maintenance and repair of the intestinal mucosa. Promotes the mobility of epithelial cells in healing processes (motogen).</text>
</comment>
<keyword evidence="4" id="KW-0964">Secreted</keyword>
<feature type="disulfide bond" evidence="12">
    <location>
        <begin position="84"/>
        <end position="99"/>
    </location>
</feature>
<evidence type="ECO:0000256" key="9">
    <source>
        <dbReference type="ARBA" id="ARBA00037501"/>
    </source>
</evidence>
<proteinExistence type="predicted"/>
<dbReference type="PRINTS" id="PR00680">
    <property type="entry name" value="PTREFOIL"/>
</dbReference>
<evidence type="ECO:0000313" key="16">
    <source>
        <dbReference type="Proteomes" id="UP000551758"/>
    </source>
</evidence>
<keyword evidence="7 12" id="KW-1015">Disulfide bond</keyword>
<dbReference type="GO" id="GO:0030277">
    <property type="term" value="P:maintenance of gastrointestinal epithelium"/>
    <property type="evidence" value="ECO:0007669"/>
    <property type="project" value="TreeGrafter"/>
</dbReference>
<dbReference type="GO" id="GO:0005737">
    <property type="term" value="C:cytoplasm"/>
    <property type="evidence" value="ECO:0007669"/>
    <property type="project" value="UniProtKB-SubCell"/>
</dbReference>
<evidence type="ECO:0000256" key="7">
    <source>
        <dbReference type="ARBA" id="ARBA00023157"/>
    </source>
</evidence>
<feature type="domain" description="P-type" evidence="14">
    <location>
        <begin position="72"/>
        <end position="115"/>
    </location>
</feature>
<dbReference type="PANTHER" id="PTHR13826">
    <property type="entry name" value="INTESTINAL TREFOIL FACTOR-RELATED"/>
    <property type="match status" value="1"/>
</dbReference>
<dbReference type="CDD" id="cd00111">
    <property type="entry name" value="Trefoil"/>
    <property type="match status" value="1"/>
</dbReference>
<dbReference type="PROSITE" id="PS00025">
    <property type="entry name" value="P_TREFOIL_1"/>
    <property type="match status" value="1"/>
</dbReference>
<dbReference type="EMBL" id="JACDTQ010000575">
    <property type="protein sequence ID" value="KAF5927466.1"/>
    <property type="molecule type" value="Genomic_DNA"/>
</dbReference>
<comment type="caution">
    <text evidence="15">The sequence shown here is derived from an EMBL/GenBank/DDBJ whole genome shotgun (WGS) entry which is preliminary data.</text>
</comment>
<keyword evidence="16" id="KW-1185">Reference proteome</keyword>
<feature type="disulfide bond" evidence="12">
    <location>
        <begin position="94"/>
        <end position="111"/>
    </location>
</feature>
<evidence type="ECO:0000256" key="1">
    <source>
        <dbReference type="ARBA" id="ARBA00004496"/>
    </source>
</evidence>
<evidence type="ECO:0000256" key="4">
    <source>
        <dbReference type="ARBA" id="ARBA00022525"/>
    </source>
</evidence>
<evidence type="ECO:0000256" key="10">
    <source>
        <dbReference type="ARBA" id="ARBA00039614"/>
    </source>
</evidence>
<evidence type="ECO:0000256" key="2">
    <source>
        <dbReference type="ARBA" id="ARBA00004498"/>
    </source>
</evidence>
<reference evidence="15 16" key="1">
    <citation type="journal article" date="2020" name="Mol. Biol. Evol.">
        <title>Interspecific Gene Flow and the Evolution of Specialization in Black and White Rhinoceros.</title>
        <authorList>
            <person name="Moodley Y."/>
            <person name="Westbury M.V."/>
            <person name="Russo I.M."/>
            <person name="Gopalakrishnan S."/>
            <person name="Rakotoarivelo A."/>
            <person name="Olsen R.A."/>
            <person name="Prost S."/>
            <person name="Tunstall T."/>
            <person name="Ryder O.A."/>
            <person name="Dalen L."/>
            <person name="Bruford M.W."/>
        </authorList>
    </citation>
    <scope>NUCLEOTIDE SEQUENCE [LARGE SCALE GENOMIC DNA]</scope>
    <source>
        <strain evidence="15">SBR-YM</strain>
        <tissue evidence="15">Skin</tissue>
    </source>
</reference>
<dbReference type="Gene3D" id="4.10.110.10">
    <property type="entry name" value="Spasmolytic Protein, domain 1"/>
    <property type="match status" value="1"/>
</dbReference>
<gene>
    <name evidence="15" type="ORF">HPG69_016104</name>
</gene>
<keyword evidence="6 13" id="KW-0732">Signal</keyword>
<evidence type="ECO:0000256" key="13">
    <source>
        <dbReference type="SAM" id="SignalP"/>
    </source>
</evidence>
<comment type="subcellular location">
    <subcellularLocation>
        <location evidence="1">Cytoplasm</location>
    </subcellularLocation>
    <subcellularLocation>
        <location evidence="2">Secreted</location>
        <location evidence="2">Extracellular space</location>
        <location evidence="2">Extracellular matrix</location>
    </subcellularLocation>
</comment>
<dbReference type="GO" id="GO:0005615">
    <property type="term" value="C:extracellular space"/>
    <property type="evidence" value="ECO:0007669"/>
    <property type="project" value="TreeGrafter"/>
</dbReference>
<dbReference type="AlphaFoldDB" id="A0A7J7FII8"/>
<evidence type="ECO:0000256" key="8">
    <source>
        <dbReference type="ARBA" id="ARBA00025943"/>
    </source>
</evidence>
<feature type="non-terminal residue" evidence="15">
    <location>
        <position position="118"/>
    </location>
</feature>
<dbReference type="SMART" id="SM00018">
    <property type="entry name" value="PD"/>
    <property type="match status" value="1"/>
</dbReference>
<comment type="subunit">
    <text evidence="8">Monomer. Homodimer; disulfide-linked.</text>
</comment>
<feature type="signal peptide" evidence="13">
    <location>
        <begin position="1"/>
        <end position="30"/>
    </location>
</feature>
<evidence type="ECO:0000256" key="3">
    <source>
        <dbReference type="ARBA" id="ARBA00022490"/>
    </source>
</evidence>
<evidence type="ECO:0000313" key="15">
    <source>
        <dbReference type="EMBL" id="KAF5927466.1"/>
    </source>
</evidence>
<organism evidence="15 16">
    <name type="scientific">Diceros bicornis minor</name>
    <name type="common">South-central black rhinoceros</name>
    <dbReference type="NCBI Taxonomy" id="77932"/>
    <lineage>
        <taxon>Eukaryota</taxon>
        <taxon>Metazoa</taxon>
        <taxon>Chordata</taxon>
        <taxon>Craniata</taxon>
        <taxon>Vertebrata</taxon>
        <taxon>Euteleostomi</taxon>
        <taxon>Mammalia</taxon>
        <taxon>Eutheria</taxon>
        <taxon>Laurasiatheria</taxon>
        <taxon>Perissodactyla</taxon>
        <taxon>Rhinocerotidae</taxon>
        <taxon>Diceros</taxon>
    </lineage>
</organism>
<dbReference type="InterPro" id="IPR017994">
    <property type="entry name" value="P_trefoil_chordata"/>
</dbReference>
<name>A0A7J7FII8_DICBM</name>
<evidence type="ECO:0000256" key="11">
    <source>
        <dbReference type="ARBA" id="ARBA00041357"/>
    </source>
</evidence>
<evidence type="ECO:0000259" key="14">
    <source>
        <dbReference type="PROSITE" id="PS51448"/>
    </source>
</evidence>
<dbReference type="PROSITE" id="PS51257">
    <property type="entry name" value="PROKAR_LIPOPROTEIN"/>
    <property type="match status" value="1"/>
</dbReference>